<evidence type="ECO:0000259" key="2">
    <source>
        <dbReference type="Pfam" id="PF18942"/>
    </source>
</evidence>
<organism evidence="3 4">
    <name type="scientific">Flavivirga jejuensis</name>
    <dbReference type="NCBI Taxonomy" id="870487"/>
    <lineage>
        <taxon>Bacteria</taxon>
        <taxon>Pseudomonadati</taxon>
        <taxon>Bacteroidota</taxon>
        <taxon>Flavobacteriia</taxon>
        <taxon>Flavobacteriales</taxon>
        <taxon>Flavobacteriaceae</taxon>
        <taxon>Flavivirga</taxon>
    </lineage>
</organism>
<dbReference type="EMBL" id="JAUOEL010000001">
    <property type="protein sequence ID" value="MDO5972781.1"/>
    <property type="molecule type" value="Genomic_DNA"/>
</dbReference>
<dbReference type="InterPro" id="IPR043744">
    <property type="entry name" value="DUF5689"/>
</dbReference>
<evidence type="ECO:0000313" key="4">
    <source>
        <dbReference type="Proteomes" id="UP001176806"/>
    </source>
</evidence>
<comment type="caution">
    <text evidence="3">The sequence shown here is derived from an EMBL/GenBank/DDBJ whole genome shotgun (WGS) entry which is preliminary data.</text>
</comment>
<accession>A0ABT8WI24</accession>
<feature type="domain" description="DUF5689" evidence="2">
    <location>
        <begin position="43"/>
        <end position="278"/>
    </location>
</feature>
<name>A0ABT8WI24_9FLAO</name>
<keyword evidence="1" id="KW-0732">Signal</keyword>
<reference evidence="3" key="1">
    <citation type="submission" date="2023-07" db="EMBL/GenBank/DDBJ databases">
        <title>Two novel species in the genus Flavivirga.</title>
        <authorList>
            <person name="Kwon K."/>
        </authorList>
    </citation>
    <scope>NUCLEOTIDE SEQUENCE</scope>
    <source>
        <strain evidence="3">KACC 14158</strain>
    </source>
</reference>
<evidence type="ECO:0000256" key="1">
    <source>
        <dbReference type="SAM" id="SignalP"/>
    </source>
</evidence>
<dbReference type="Pfam" id="PF18942">
    <property type="entry name" value="DUF5689"/>
    <property type="match status" value="1"/>
</dbReference>
<feature type="chain" id="PRO_5045723498" evidence="1">
    <location>
        <begin position="23"/>
        <end position="477"/>
    </location>
</feature>
<feature type="signal peptide" evidence="1">
    <location>
        <begin position="1"/>
        <end position="22"/>
    </location>
</feature>
<proteinExistence type="predicted"/>
<dbReference type="Gene3D" id="2.60.120.200">
    <property type="match status" value="1"/>
</dbReference>
<gene>
    <name evidence="3" type="ORF">Q4Q40_01180</name>
</gene>
<sequence length="477" mass="52923">MNYIKRLLILSITIMVFSCVNNDDYNIPIPADYIENIVIPENQLTTFKAVYERYEQAVNKGNPIAIIDEDLYIEGYVISNDQAGNFFEELIIQNKTDASNPDNDPRLGLKLEINVGSLSDTYEFGRKVYVKLKGLTIGDSNGVLAIGKGEDSKIEQIQDFEYRNIVLRTSEVATITPKISSLIHLTEADENTYIQLDNMQINRFDLALTFAGESIDAFDGLRILENCDLGASILLQTSTFSDFKSLPLPQNKGSIRGVLSRDFKDDFNVFVLNSSLDITFNSEERCDPIELGCGLAASFGTMNLFYEDFESQKNNKLITGNGWTNYIEAGSEGWEAYSSTSTNASLGRSARFKPASSGDDSNIGWLITPAINLDTQEGETLRFKTSNSLADSSYLEVLYSLDWDGTEANITSATWGVLSAAYIVKDTDSFVPWFNSGNVDLSCVTGTMHIAFKYTGNGHETFDGVYELDAVSIDYLP</sequence>
<dbReference type="NCBIfam" id="NF038128">
    <property type="entry name" value="choice_anch_J"/>
    <property type="match status" value="1"/>
</dbReference>
<dbReference type="Proteomes" id="UP001176806">
    <property type="component" value="Unassembled WGS sequence"/>
</dbReference>
<evidence type="ECO:0000313" key="3">
    <source>
        <dbReference type="EMBL" id="MDO5972781.1"/>
    </source>
</evidence>
<keyword evidence="4" id="KW-1185">Reference proteome</keyword>
<dbReference type="PROSITE" id="PS51257">
    <property type="entry name" value="PROKAR_LIPOPROTEIN"/>
    <property type="match status" value="1"/>
</dbReference>
<protein>
    <submittedName>
        <fullName evidence="3">DUF5689 domain-containing protein</fullName>
    </submittedName>
</protein>
<dbReference type="RefSeq" id="WP_303299842.1">
    <property type="nucleotide sequence ID" value="NZ_BAABDA010000042.1"/>
</dbReference>